<dbReference type="PROSITE" id="PS50943">
    <property type="entry name" value="HTH_CROC1"/>
    <property type="match status" value="1"/>
</dbReference>
<dbReference type="AlphaFoldDB" id="A0A5C1QDL8"/>
<dbReference type="EMBL" id="CP035807">
    <property type="protein sequence ID" value="QEN04746.1"/>
    <property type="molecule type" value="Genomic_DNA"/>
</dbReference>
<evidence type="ECO:0000256" key="1">
    <source>
        <dbReference type="ARBA" id="ARBA00023125"/>
    </source>
</evidence>
<dbReference type="KEGG" id="sper:EW093_08515"/>
<reference evidence="3 4" key="2">
    <citation type="submission" date="2019-09" db="EMBL/GenBank/DDBJ databases">
        <title>Complete Genome Sequence and Methylome Analysis of free living Spirochaetas.</title>
        <authorList>
            <person name="Leshcheva N."/>
            <person name="Mikheeva N."/>
        </authorList>
    </citation>
    <scope>NUCLEOTIDE SEQUENCE [LARGE SCALE GENOMIC DNA]</scope>
    <source>
        <strain evidence="3 4">P</strain>
    </source>
</reference>
<keyword evidence="1" id="KW-0238">DNA-binding</keyword>
<evidence type="ECO:0000259" key="2">
    <source>
        <dbReference type="PROSITE" id="PS50943"/>
    </source>
</evidence>
<keyword evidence="4" id="KW-1185">Reference proteome</keyword>
<evidence type="ECO:0000313" key="4">
    <source>
        <dbReference type="Proteomes" id="UP000323824"/>
    </source>
</evidence>
<dbReference type="InterPro" id="IPR010982">
    <property type="entry name" value="Lambda_DNA-bd_dom_sf"/>
</dbReference>
<dbReference type="Gene3D" id="1.10.260.40">
    <property type="entry name" value="lambda repressor-like DNA-binding domains"/>
    <property type="match status" value="1"/>
</dbReference>
<accession>A0A5C1QDL8</accession>
<dbReference type="Proteomes" id="UP000323824">
    <property type="component" value="Chromosome"/>
</dbReference>
<sequence>MNIGKRIHRLRNNVGLTQELLAEKLNISRQSVTKWERGDSFPDIERLVELSLIFGVTIDYLIKGKNEYSRNNNPNIDNLEDIKSFLCSAKKNTYAAYGLETTSSRLKSHDLTYENGNFLYLDSYFGGESFIGQEVLYIDKNPYWAMNYSGRVINKNFSADFLKSCLLAVSIDKPFRGPEIYQNGNFTYHCNVKGNFDWFTGEEEIFFQTQKVYECIFHGGIIK</sequence>
<dbReference type="GO" id="GO:0003677">
    <property type="term" value="F:DNA binding"/>
    <property type="evidence" value="ECO:0007669"/>
    <property type="project" value="UniProtKB-KW"/>
</dbReference>
<dbReference type="CDD" id="cd00093">
    <property type="entry name" value="HTH_XRE"/>
    <property type="match status" value="1"/>
</dbReference>
<evidence type="ECO:0000313" key="3">
    <source>
        <dbReference type="EMBL" id="QEN04746.1"/>
    </source>
</evidence>
<dbReference type="InterPro" id="IPR001387">
    <property type="entry name" value="Cro/C1-type_HTH"/>
</dbReference>
<proteinExistence type="predicted"/>
<name>A0A5C1QDL8_9SPIO</name>
<dbReference type="SMART" id="SM00530">
    <property type="entry name" value="HTH_XRE"/>
    <property type="match status" value="1"/>
</dbReference>
<dbReference type="RefSeq" id="WP_149567989.1">
    <property type="nucleotide sequence ID" value="NZ_CP035807.1"/>
</dbReference>
<dbReference type="OrthoDB" id="9801008at2"/>
<reference evidence="3 4" key="1">
    <citation type="submission" date="2019-02" db="EMBL/GenBank/DDBJ databases">
        <authorList>
            <person name="Fomenkov A."/>
            <person name="Dubinina G."/>
            <person name="Grabovich M."/>
            <person name="Vincze T."/>
            <person name="Roberts R.J."/>
        </authorList>
    </citation>
    <scope>NUCLEOTIDE SEQUENCE [LARGE SCALE GENOMIC DNA]</scope>
    <source>
        <strain evidence="3 4">P</strain>
    </source>
</reference>
<dbReference type="Pfam" id="PF18931">
    <property type="entry name" value="DUF5680"/>
    <property type="match status" value="1"/>
</dbReference>
<dbReference type="InterPro" id="IPR043735">
    <property type="entry name" value="DUF5680"/>
</dbReference>
<protein>
    <submittedName>
        <fullName evidence="3">Helix-turn-helix domain-containing protein</fullName>
    </submittedName>
</protein>
<dbReference type="Pfam" id="PF01381">
    <property type="entry name" value="HTH_3"/>
    <property type="match status" value="1"/>
</dbReference>
<organism evidence="3 4">
    <name type="scientific">Thiospirochaeta perfilievii</name>
    <dbReference type="NCBI Taxonomy" id="252967"/>
    <lineage>
        <taxon>Bacteria</taxon>
        <taxon>Pseudomonadati</taxon>
        <taxon>Spirochaetota</taxon>
        <taxon>Spirochaetia</taxon>
        <taxon>Spirochaetales</taxon>
        <taxon>Spirochaetaceae</taxon>
        <taxon>Thiospirochaeta</taxon>
    </lineage>
</organism>
<dbReference type="PANTHER" id="PTHR46558">
    <property type="entry name" value="TRACRIPTIONAL REGULATORY PROTEIN-RELATED-RELATED"/>
    <property type="match status" value="1"/>
</dbReference>
<gene>
    <name evidence="3" type="ORF">EW093_08515</name>
</gene>
<dbReference type="SUPFAM" id="SSF47413">
    <property type="entry name" value="lambda repressor-like DNA-binding domains"/>
    <property type="match status" value="1"/>
</dbReference>
<feature type="domain" description="HTH cro/C1-type" evidence="2">
    <location>
        <begin position="7"/>
        <end position="61"/>
    </location>
</feature>
<dbReference type="PANTHER" id="PTHR46558:SF11">
    <property type="entry name" value="HTH-TYPE TRANSCRIPTIONAL REGULATOR XRE"/>
    <property type="match status" value="1"/>
</dbReference>